<protein>
    <submittedName>
        <fullName evidence="5">Uncharacterized protein</fullName>
    </submittedName>
</protein>
<keyword evidence="2" id="KW-0378">Hydrolase</keyword>
<organism evidence="5 6">
    <name type="scientific">Streptomyces massasporeus</name>
    <dbReference type="NCBI Taxonomy" id="67324"/>
    <lineage>
        <taxon>Bacteria</taxon>
        <taxon>Bacillati</taxon>
        <taxon>Actinomycetota</taxon>
        <taxon>Actinomycetes</taxon>
        <taxon>Kitasatosporales</taxon>
        <taxon>Streptomycetaceae</taxon>
        <taxon>Streptomyces</taxon>
    </lineage>
</organism>
<proteinExistence type="inferred from homology"/>
<dbReference type="EMBL" id="JBIAFP010000012">
    <property type="protein sequence ID" value="MFE9227153.1"/>
    <property type="molecule type" value="Genomic_DNA"/>
</dbReference>
<evidence type="ECO:0000313" key="5">
    <source>
        <dbReference type="EMBL" id="MFE9227153.1"/>
    </source>
</evidence>
<reference evidence="5 6" key="1">
    <citation type="submission" date="2024-10" db="EMBL/GenBank/DDBJ databases">
        <title>The Natural Products Discovery Center: Release of the First 8490 Sequenced Strains for Exploring Actinobacteria Biosynthetic Diversity.</title>
        <authorList>
            <person name="Kalkreuter E."/>
            <person name="Kautsar S.A."/>
            <person name="Yang D."/>
            <person name="Bader C.D."/>
            <person name="Teijaro C.N."/>
            <person name="Fluegel L."/>
            <person name="Davis C.M."/>
            <person name="Simpson J.R."/>
            <person name="Lauterbach L."/>
            <person name="Steele A.D."/>
            <person name="Gui C."/>
            <person name="Meng S."/>
            <person name="Li G."/>
            <person name="Viehrig K."/>
            <person name="Ye F."/>
            <person name="Su P."/>
            <person name="Kiefer A.F."/>
            <person name="Nichols A."/>
            <person name="Cepeda A.J."/>
            <person name="Yan W."/>
            <person name="Fan B."/>
            <person name="Jiang Y."/>
            <person name="Adhikari A."/>
            <person name="Zheng C.-J."/>
            <person name="Schuster L."/>
            <person name="Cowan T.M."/>
            <person name="Smanski M.J."/>
            <person name="Chevrette M.G."/>
            <person name="De Carvalho L.P.S."/>
            <person name="Shen B."/>
        </authorList>
    </citation>
    <scope>NUCLEOTIDE SEQUENCE [LARGE SCALE GENOMIC DNA]</scope>
    <source>
        <strain evidence="5 6">NPDC007066</strain>
    </source>
</reference>
<evidence type="ECO:0000256" key="3">
    <source>
        <dbReference type="ARBA" id="ARBA00023295"/>
    </source>
</evidence>
<feature type="region of interest" description="Disordered" evidence="4">
    <location>
        <begin position="58"/>
        <end position="77"/>
    </location>
</feature>
<dbReference type="PANTHER" id="PTHR11452">
    <property type="entry name" value="ALPHA-GALACTOSIDASE/ALPHA-N-ACETYLGALACTOSAMINIDASE"/>
    <property type="match status" value="1"/>
</dbReference>
<keyword evidence="6" id="KW-1185">Reference proteome</keyword>
<dbReference type="PANTHER" id="PTHR11452:SF36">
    <property type="entry name" value="ALPHA-GALACTOSIDASE"/>
    <property type="match status" value="1"/>
</dbReference>
<dbReference type="InterPro" id="IPR013785">
    <property type="entry name" value="Aldolase_TIM"/>
</dbReference>
<gene>
    <name evidence="5" type="ORF">ACFYM3_21440</name>
</gene>
<sequence length="77" mass="8068">MSTSQNGVAPTPMGWASWNSFFSNIDHNVIKQRADALVSSGMAAAGYKYVESTTAGGKAEATRKATSSWTRPCGPAV</sequence>
<evidence type="ECO:0000256" key="4">
    <source>
        <dbReference type="SAM" id="MobiDB-lite"/>
    </source>
</evidence>
<accession>A0ABW6LFE0</accession>
<name>A0ABW6LFE0_9ACTN</name>
<evidence type="ECO:0000313" key="6">
    <source>
        <dbReference type="Proteomes" id="UP001601288"/>
    </source>
</evidence>
<evidence type="ECO:0000256" key="2">
    <source>
        <dbReference type="ARBA" id="ARBA00022801"/>
    </source>
</evidence>
<keyword evidence="3" id="KW-0326">Glycosidase</keyword>
<dbReference type="InterPro" id="IPR002241">
    <property type="entry name" value="Glyco_hydro_27"/>
</dbReference>
<dbReference type="RefSeq" id="WP_388387836.1">
    <property type="nucleotide sequence ID" value="NZ_JBEYGJ010000039.1"/>
</dbReference>
<dbReference type="Gene3D" id="3.20.20.70">
    <property type="entry name" value="Aldolase class I"/>
    <property type="match status" value="1"/>
</dbReference>
<dbReference type="InterPro" id="IPR017853">
    <property type="entry name" value="GH"/>
</dbReference>
<dbReference type="Proteomes" id="UP001601288">
    <property type="component" value="Unassembled WGS sequence"/>
</dbReference>
<comment type="similarity">
    <text evidence="1">Belongs to the glycosyl hydrolase 27 family.</text>
</comment>
<dbReference type="SUPFAM" id="SSF51445">
    <property type="entry name" value="(Trans)glycosidases"/>
    <property type="match status" value="1"/>
</dbReference>
<comment type="caution">
    <text evidence="5">The sequence shown here is derived from an EMBL/GenBank/DDBJ whole genome shotgun (WGS) entry which is preliminary data.</text>
</comment>
<evidence type="ECO:0000256" key="1">
    <source>
        <dbReference type="ARBA" id="ARBA00009743"/>
    </source>
</evidence>